<dbReference type="PANTHER" id="PTHR23326">
    <property type="entry name" value="CCR4 NOT-RELATED"/>
    <property type="match status" value="1"/>
</dbReference>
<comment type="similarity">
    <text evidence="3">Belongs to the CNOT2/3/5 family.</text>
</comment>
<proteinExistence type="inferred from homology"/>
<dbReference type="GO" id="GO:0005634">
    <property type="term" value="C:nucleus"/>
    <property type="evidence" value="ECO:0007669"/>
    <property type="project" value="UniProtKB-SubCell"/>
</dbReference>
<dbReference type="Proteomes" id="UP000194236">
    <property type="component" value="Unassembled WGS sequence"/>
</dbReference>
<dbReference type="GO" id="GO:0006355">
    <property type="term" value="P:regulation of DNA-templated transcription"/>
    <property type="evidence" value="ECO:0007669"/>
    <property type="project" value="InterPro"/>
</dbReference>
<dbReference type="GO" id="GO:0030015">
    <property type="term" value="C:CCR4-NOT core complex"/>
    <property type="evidence" value="ECO:0007669"/>
    <property type="project" value="InterPro"/>
</dbReference>
<dbReference type="GO" id="GO:0005737">
    <property type="term" value="C:cytoplasm"/>
    <property type="evidence" value="ECO:0007669"/>
    <property type="project" value="UniProtKB-SubCell"/>
</dbReference>
<evidence type="ECO:0000256" key="7">
    <source>
        <dbReference type="ARBA" id="ARBA00023163"/>
    </source>
</evidence>
<feature type="compositionally biased region" description="Low complexity" evidence="9">
    <location>
        <begin position="302"/>
        <end position="331"/>
    </location>
</feature>
<dbReference type="AlphaFoldDB" id="A0A1Y3BP02"/>
<organism evidence="11 12">
    <name type="scientific">Euroglyphus maynei</name>
    <name type="common">Mayne's house dust mite</name>
    <dbReference type="NCBI Taxonomy" id="6958"/>
    <lineage>
        <taxon>Eukaryota</taxon>
        <taxon>Metazoa</taxon>
        <taxon>Ecdysozoa</taxon>
        <taxon>Arthropoda</taxon>
        <taxon>Chelicerata</taxon>
        <taxon>Arachnida</taxon>
        <taxon>Acari</taxon>
        <taxon>Acariformes</taxon>
        <taxon>Sarcoptiformes</taxon>
        <taxon>Astigmata</taxon>
        <taxon>Psoroptidia</taxon>
        <taxon>Analgoidea</taxon>
        <taxon>Pyroglyphidae</taxon>
        <taxon>Pyroglyphinae</taxon>
        <taxon>Euroglyphus</taxon>
    </lineage>
</organism>
<evidence type="ECO:0000256" key="8">
    <source>
        <dbReference type="ARBA" id="ARBA00023242"/>
    </source>
</evidence>
<keyword evidence="7" id="KW-0804">Transcription</keyword>
<evidence type="ECO:0000256" key="2">
    <source>
        <dbReference type="ARBA" id="ARBA00004496"/>
    </source>
</evidence>
<reference evidence="11 12" key="1">
    <citation type="submission" date="2017-03" db="EMBL/GenBank/DDBJ databases">
        <title>Genome Survey of Euroglyphus maynei.</title>
        <authorList>
            <person name="Arlian L.G."/>
            <person name="Morgan M.S."/>
            <person name="Rider S.D."/>
        </authorList>
    </citation>
    <scope>NUCLEOTIDE SEQUENCE [LARGE SCALE GENOMIC DNA]</scope>
    <source>
        <strain evidence="11">Arlian Lab</strain>
        <tissue evidence="11">Whole body</tissue>
    </source>
</reference>
<keyword evidence="8" id="KW-0539">Nucleus</keyword>
<sequence length="341" mass="38988">MADRRKLLAEIDRCLKKVNEGVETFDEIWIKVHNATNANQKEKYEADLKKEIKKLQRQRDQIKTWLASSEVKDKRELSNYRRLIEMKMERFKVVERETKTKAYSKEGLGAAQKLDPAQKEKDDITNWLSNSIEKLSEQVELFESELENLQTTQKKGKKDREKQERHNFVKKRVEKHRYHIKQLETLMRMLDNETVEVDQIKKIKDDIEYYIESSQDVEFEDNDYIYDDLDLEDMQAFRANNVVDLTNALGGTAAAAAAGVAGGKNATGLSATKSNNENSTTSSTANNNTTTANNVSMENVDSNLSSESNNNTNNNNNQNAYSNSSSANESPTPSPVLHHQR</sequence>
<dbReference type="InterPro" id="IPR040168">
    <property type="entry name" value="Not2/3/5"/>
</dbReference>
<feature type="compositionally biased region" description="Low complexity" evidence="9">
    <location>
        <begin position="269"/>
        <end position="294"/>
    </location>
</feature>
<keyword evidence="12" id="KW-1185">Reference proteome</keyword>
<dbReference type="PIRSF" id="PIRSF005290">
    <property type="entry name" value="NOT_su_3_5"/>
    <property type="match status" value="1"/>
</dbReference>
<keyword evidence="6" id="KW-0805">Transcription regulation</keyword>
<evidence type="ECO:0000256" key="3">
    <source>
        <dbReference type="ARBA" id="ARBA00007682"/>
    </source>
</evidence>
<feature type="region of interest" description="Disordered" evidence="9">
    <location>
        <begin position="269"/>
        <end position="341"/>
    </location>
</feature>
<evidence type="ECO:0000256" key="9">
    <source>
        <dbReference type="SAM" id="MobiDB-lite"/>
    </source>
</evidence>
<accession>A0A1Y3BP02</accession>
<dbReference type="InterPro" id="IPR012270">
    <property type="entry name" value="CCR4-NOT_su3/5"/>
</dbReference>
<evidence type="ECO:0000313" key="12">
    <source>
        <dbReference type="Proteomes" id="UP000194236"/>
    </source>
</evidence>
<dbReference type="InterPro" id="IPR007207">
    <property type="entry name" value="Not_N"/>
</dbReference>
<comment type="subcellular location">
    <subcellularLocation>
        <location evidence="2">Cytoplasm</location>
    </subcellularLocation>
    <subcellularLocation>
        <location evidence="1">Nucleus</location>
    </subcellularLocation>
</comment>
<name>A0A1Y3BP02_EURMA</name>
<evidence type="ECO:0000259" key="10">
    <source>
        <dbReference type="Pfam" id="PF04065"/>
    </source>
</evidence>
<dbReference type="OrthoDB" id="293823at2759"/>
<comment type="caution">
    <text evidence="11">The sequence shown here is derived from an EMBL/GenBank/DDBJ whole genome shotgun (WGS) entry which is preliminary data.</text>
</comment>
<evidence type="ECO:0000313" key="11">
    <source>
        <dbReference type="EMBL" id="OTF82691.1"/>
    </source>
</evidence>
<dbReference type="Pfam" id="PF04065">
    <property type="entry name" value="Not3"/>
    <property type="match status" value="1"/>
</dbReference>
<keyword evidence="4" id="KW-0963">Cytoplasm</keyword>
<gene>
    <name evidence="11" type="ORF">BLA29_006177</name>
</gene>
<dbReference type="EMBL" id="MUJZ01007220">
    <property type="protein sequence ID" value="OTF82691.1"/>
    <property type="molecule type" value="Genomic_DNA"/>
</dbReference>
<keyword evidence="5" id="KW-0678">Repressor</keyword>
<evidence type="ECO:0000256" key="1">
    <source>
        <dbReference type="ARBA" id="ARBA00004123"/>
    </source>
</evidence>
<evidence type="ECO:0000256" key="6">
    <source>
        <dbReference type="ARBA" id="ARBA00023015"/>
    </source>
</evidence>
<evidence type="ECO:0000256" key="5">
    <source>
        <dbReference type="ARBA" id="ARBA00022491"/>
    </source>
</evidence>
<feature type="domain" description="CCR4-Not complex component Not N-terminal" evidence="10">
    <location>
        <begin position="4"/>
        <end position="232"/>
    </location>
</feature>
<protein>
    <submittedName>
        <fullName evidence="11">CCR4-NOT transcription complex subunit 3-like protein</fullName>
    </submittedName>
</protein>
<evidence type="ECO:0000256" key="4">
    <source>
        <dbReference type="ARBA" id="ARBA00022490"/>
    </source>
</evidence>